<dbReference type="InterPro" id="IPR032360">
    <property type="entry name" value="DUF4869"/>
</dbReference>
<protein>
    <submittedName>
        <fullName evidence="1">DUF4869 domain-containing protein</fullName>
    </submittedName>
</protein>
<evidence type="ECO:0000313" key="2">
    <source>
        <dbReference type="Proteomes" id="UP000823910"/>
    </source>
</evidence>
<sequence>MLNIFYGDMPEAIYNTAVYFKNVYEDEWITDPLSREMIADVDKSVVLGSGIIDSPVLGKIPPLSLSGVVKTLMLIDHMPEQIFNASTCGDNCAKWLLKIGEEKDITVNLRHLMDFGEGNFAFKCSPL</sequence>
<dbReference type="AlphaFoldDB" id="A0A9D2MYQ2"/>
<gene>
    <name evidence="1" type="ORF">H9704_01055</name>
</gene>
<name>A0A9D2MYQ2_9FIRM</name>
<dbReference type="Proteomes" id="UP000823910">
    <property type="component" value="Unassembled WGS sequence"/>
</dbReference>
<proteinExistence type="predicted"/>
<comment type="caution">
    <text evidence="1">The sequence shown here is derived from an EMBL/GenBank/DDBJ whole genome shotgun (WGS) entry which is preliminary data.</text>
</comment>
<evidence type="ECO:0000313" key="1">
    <source>
        <dbReference type="EMBL" id="HJC04742.1"/>
    </source>
</evidence>
<dbReference type="EMBL" id="DWWT01000002">
    <property type="protein sequence ID" value="HJC04742.1"/>
    <property type="molecule type" value="Genomic_DNA"/>
</dbReference>
<reference evidence="1" key="2">
    <citation type="submission" date="2021-04" db="EMBL/GenBank/DDBJ databases">
        <authorList>
            <person name="Gilroy R."/>
        </authorList>
    </citation>
    <scope>NUCLEOTIDE SEQUENCE</scope>
    <source>
        <strain evidence="1">CHK180-15479</strain>
    </source>
</reference>
<organism evidence="1 2">
    <name type="scientific">Candidatus Enterocloster excrementipullorum</name>
    <dbReference type="NCBI Taxonomy" id="2838559"/>
    <lineage>
        <taxon>Bacteria</taxon>
        <taxon>Bacillati</taxon>
        <taxon>Bacillota</taxon>
        <taxon>Clostridia</taxon>
        <taxon>Lachnospirales</taxon>
        <taxon>Lachnospiraceae</taxon>
        <taxon>Enterocloster</taxon>
    </lineage>
</organism>
<dbReference type="Pfam" id="PF16163">
    <property type="entry name" value="DUF4869"/>
    <property type="match status" value="1"/>
</dbReference>
<reference evidence="1" key="1">
    <citation type="journal article" date="2021" name="PeerJ">
        <title>Extensive microbial diversity within the chicken gut microbiome revealed by metagenomics and culture.</title>
        <authorList>
            <person name="Gilroy R."/>
            <person name="Ravi A."/>
            <person name="Getino M."/>
            <person name="Pursley I."/>
            <person name="Horton D.L."/>
            <person name="Alikhan N.F."/>
            <person name="Baker D."/>
            <person name="Gharbi K."/>
            <person name="Hall N."/>
            <person name="Watson M."/>
            <person name="Adriaenssens E.M."/>
            <person name="Foster-Nyarko E."/>
            <person name="Jarju S."/>
            <person name="Secka A."/>
            <person name="Antonio M."/>
            <person name="Oren A."/>
            <person name="Chaudhuri R.R."/>
            <person name="La Ragione R."/>
            <person name="Hildebrand F."/>
            <person name="Pallen M.J."/>
        </authorList>
    </citation>
    <scope>NUCLEOTIDE SEQUENCE</scope>
    <source>
        <strain evidence="1">CHK180-15479</strain>
    </source>
</reference>
<accession>A0A9D2MYQ2</accession>